<sequence length="23" mass="2452">MVVARVIRIGLVIQRIVPSGSMG</sequence>
<organism evidence="1 2">
    <name type="scientific">Methylorubrum extorquens</name>
    <name type="common">Methylobacterium dichloromethanicum</name>
    <name type="synonym">Methylobacterium extorquens</name>
    <dbReference type="NCBI Taxonomy" id="408"/>
    <lineage>
        <taxon>Bacteria</taxon>
        <taxon>Pseudomonadati</taxon>
        <taxon>Pseudomonadota</taxon>
        <taxon>Alphaproteobacteria</taxon>
        <taxon>Hyphomicrobiales</taxon>
        <taxon>Methylobacteriaceae</taxon>
        <taxon>Methylorubrum</taxon>
    </lineage>
</organism>
<evidence type="ECO:0000313" key="2">
    <source>
        <dbReference type="Proteomes" id="UP000233769"/>
    </source>
</evidence>
<dbReference type="AlphaFoldDB" id="A0A2N9AMK8"/>
<dbReference type="Proteomes" id="UP000233769">
    <property type="component" value="Chromosome tk0001"/>
</dbReference>
<gene>
    <name evidence="1" type="ORF">TK0001_1911</name>
</gene>
<name>A0A2N9AMK8_METEX</name>
<evidence type="ECO:0000313" key="1">
    <source>
        <dbReference type="EMBL" id="SOR28513.1"/>
    </source>
</evidence>
<proteinExistence type="predicted"/>
<reference evidence="2" key="1">
    <citation type="submission" date="2017-10" db="EMBL/GenBank/DDBJ databases">
        <authorList>
            <person name="Regsiter A."/>
            <person name="William W."/>
        </authorList>
    </citation>
    <scope>NUCLEOTIDE SEQUENCE [LARGE SCALE GENOMIC DNA]</scope>
</reference>
<accession>A0A2N9AMK8</accession>
<dbReference type="EMBL" id="LT962688">
    <property type="protein sequence ID" value="SOR28513.1"/>
    <property type="molecule type" value="Genomic_DNA"/>
</dbReference>
<protein>
    <submittedName>
        <fullName evidence="1">Uncharacterized protein</fullName>
    </submittedName>
</protein>